<name>A0AAV1J1N7_9NEOP</name>
<evidence type="ECO:0000313" key="3">
    <source>
        <dbReference type="EMBL" id="CAK1543038.1"/>
    </source>
</evidence>
<keyword evidence="2" id="KW-0732">Signal</keyword>
<feature type="compositionally biased region" description="Polar residues" evidence="1">
    <location>
        <begin position="353"/>
        <end position="369"/>
    </location>
</feature>
<gene>
    <name evidence="3" type="ORF">LNINA_LOCUS2878</name>
</gene>
<feature type="compositionally biased region" description="Basic residues" evidence="1">
    <location>
        <begin position="1024"/>
        <end position="1036"/>
    </location>
</feature>
<dbReference type="Proteomes" id="UP001497472">
    <property type="component" value="Unassembled WGS sequence"/>
</dbReference>
<organism evidence="3 4">
    <name type="scientific">Leptosia nina</name>
    <dbReference type="NCBI Taxonomy" id="320188"/>
    <lineage>
        <taxon>Eukaryota</taxon>
        <taxon>Metazoa</taxon>
        <taxon>Ecdysozoa</taxon>
        <taxon>Arthropoda</taxon>
        <taxon>Hexapoda</taxon>
        <taxon>Insecta</taxon>
        <taxon>Pterygota</taxon>
        <taxon>Neoptera</taxon>
        <taxon>Endopterygota</taxon>
        <taxon>Lepidoptera</taxon>
        <taxon>Glossata</taxon>
        <taxon>Ditrysia</taxon>
        <taxon>Papilionoidea</taxon>
        <taxon>Pieridae</taxon>
        <taxon>Pierinae</taxon>
        <taxon>Leptosia</taxon>
    </lineage>
</organism>
<feature type="region of interest" description="Disordered" evidence="1">
    <location>
        <begin position="314"/>
        <end position="336"/>
    </location>
</feature>
<feature type="compositionally biased region" description="Low complexity" evidence="1">
    <location>
        <begin position="94"/>
        <end position="116"/>
    </location>
</feature>
<evidence type="ECO:0000313" key="4">
    <source>
        <dbReference type="Proteomes" id="UP001497472"/>
    </source>
</evidence>
<accession>A0AAV1J1N7</accession>
<feature type="compositionally biased region" description="Polar residues" evidence="1">
    <location>
        <begin position="314"/>
        <end position="326"/>
    </location>
</feature>
<feature type="region of interest" description="Disordered" evidence="1">
    <location>
        <begin position="92"/>
        <end position="116"/>
    </location>
</feature>
<feature type="compositionally biased region" description="Polar residues" evidence="1">
    <location>
        <begin position="705"/>
        <end position="725"/>
    </location>
</feature>
<feature type="chain" id="PRO_5043595070" evidence="2">
    <location>
        <begin position="22"/>
        <end position="1083"/>
    </location>
</feature>
<comment type="caution">
    <text evidence="3">The sequence shown here is derived from an EMBL/GenBank/DDBJ whole genome shotgun (WGS) entry which is preliminary data.</text>
</comment>
<proteinExistence type="predicted"/>
<feature type="signal peptide" evidence="2">
    <location>
        <begin position="1"/>
        <end position="21"/>
    </location>
</feature>
<dbReference type="AlphaFoldDB" id="A0AAV1J1N7"/>
<evidence type="ECO:0000256" key="1">
    <source>
        <dbReference type="SAM" id="MobiDB-lite"/>
    </source>
</evidence>
<feature type="region of interest" description="Disordered" evidence="1">
    <location>
        <begin position="994"/>
        <end position="1039"/>
    </location>
</feature>
<feature type="region of interest" description="Disordered" evidence="1">
    <location>
        <begin position="353"/>
        <end position="374"/>
    </location>
</feature>
<keyword evidence="4" id="KW-1185">Reference proteome</keyword>
<dbReference type="EMBL" id="CAVLEF010000004">
    <property type="protein sequence ID" value="CAK1543038.1"/>
    <property type="molecule type" value="Genomic_DNA"/>
</dbReference>
<evidence type="ECO:0000256" key="2">
    <source>
        <dbReference type="SAM" id="SignalP"/>
    </source>
</evidence>
<protein>
    <submittedName>
        <fullName evidence="3">Uncharacterized protein</fullName>
    </submittedName>
</protein>
<reference evidence="3 4" key="1">
    <citation type="submission" date="2023-11" db="EMBL/GenBank/DDBJ databases">
        <authorList>
            <person name="Okamura Y."/>
        </authorList>
    </citation>
    <scope>NUCLEOTIDE SEQUENCE [LARGE SCALE GENOMIC DNA]</scope>
</reference>
<sequence length="1083" mass="123306">MNSVLRTTWILVLTLFINASCQDGFNDQNILRVQQATNEGQIETNTVYNLHTDANSQISSLSARYQMPDDANSFEFNRERGKNRKVYRIKNPFQNQQDESQMDSNSSQDSDTSASNQYAGVQYSLPPEEFLQQMRAENQYHQQPLSTQASVYSYTATPQPQYLYSTMTATNYDNQQNQNAQEPKSLNYYNPNTNTYQYNNANIYNHADTPASTPAPTYVSTANNQYIGTPANNYVSSSSPMYITNPPNLQPSYVSSPYSNAQTGTVDYSGRNTGNAQNYDNNIYNKKIQVDHYGNSGNAIRYQVNVQNQYQNYPSSTAAPVSSPYSEDSRENWQNNGANYNNGFAVQKPLQDLTPQYSTNPHYRQSNSQEDYKQDSIYDSVNQDSQRYNSVSSNNNNVYYNYIQPHSQVNNAKTHTRETDQQMGQSAAYSHGDYGWKLDRKPMFGSEITTAGYSGYQANNAKSDNEAMSQVSFHMDTSRPYNYNQISKSSSEKLEADEFVRAATKAHENYKQQLEANRISIGQYNNNAFANPEPINPYYSTNDKIRNKYENVNTNNYLASNSQIDYASASPYFARENFIESKPKPQFDHDKAIKNVVPLDMSNVAQNSNVQLKSSIGFDGNEKYSMVSHNKDQVEQNLKQYSRPTSETYYKDKNNVYAFSVKSQPEEYVSLADRLKQLELLGQQGKSTETTLSFGFSGNKRYTDDSPQSNNYLAHSPLSQDSQQGNIQQNMLQRNPSASDIVHLLKLNDMPLRLTQHLNPEALRIPSNNYEQVNIPNPLPVRLNQNLEQHHVDVTSEILNKLLSNKQNSNKQELDIQNSNVVSNIHGFKVANPFNMDLKLVADMLKGKPVIDESQFGSIQNQYNKPLPIKLDLPQIQQLLKNENIGNGLGSYASFPSSYFDIYSNGRYPYQGVKHSRSEEEAENIPIAESSNSHPIGAVVDEILGHENTDITEDDTDTIHIDEDRPLKMYNPNHRTMRERYRHLLGRHLYQKKYPNTLADQPHPVLKPPYRSRGKGPHHLDKSNKRRRINKPKPRFFKTEPLFEANAEIDDSKPAVSTLLKPPPVMEDKVDVVDQEELVEDSA</sequence>
<feature type="region of interest" description="Disordered" evidence="1">
    <location>
        <begin position="689"/>
        <end position="725"/>
    </location>
</feature>